<reference evidence="2 3" key="1">
    <citation type="journal article" date="2018" name="Science">
        <title>The opium poppy genome and morphinan production.</title>
        <authorList>
            <person name="Guo L."/>
            <person name="Winzer T."/>
            <person name="Yang X."/>
            <person name="Li Y."/>
            <person name="Ning Z."/>
            <person name="He Z."/>
            <person name="Teodor R."/>
            <person name="Lu Y."/>
            <person name="Bowser T.A."/>
            <person name="Graham I.A."/>
            <person name="Ye K."/>
        </authorList>
    </citation>
    <scope>NUCLEOTIDE SEQUENCE [LARGE SCALE GENOMIC DNA]</scope>
    <source>
        <strain evidence="3">cv. HN1</strain>
        <tissue evidence="2">Leaves</tissue>
    </source>
</reference>
<dbReference type="Proteomes" id="UP000316621">
    <property type="component" value="Chromosome 5"/>
</dbReference>
<dbReference type="PANTHER" id="PTHR40891">
    <property type="entry name" value="DUF295 DOMAIN-CONTAINING PROTEIN"/>
    <property type="match status" value="1"/>
</dbReference>
<gene>
    <name evidence="2" type="ORF">C5167_024950</name>
</gene>
<name>A0A4Y7JR30_PAPSO</name>
<sequence>MIEMVCLDKRGYIDYLVVSINMSRLDFSKMSWVEVNSLGDKVLFLGENTNACCSAAELDLSKGCLYYTLLKDKSLYMFDVEDKCITTILPCSKLPTPWFSSEWIMMPLTVSVADGGRIMERNYVEEIFVGSDTWILQLEVLLNQCHHFRALRRFLRDWVVDLVKDEYLIRFLDWIDAYPELAAFVLAVIVDSHRCVQEASLSLPGETVGDFPGARNYGFGCRCIFRSRNTTTVRTPARG</sequence>
<dbReference type="EMBL" id="CM010719">
    <property type="protein sequence ID" value="RZC63177.1"/>
    <property type="molecule type" value="Genomic_DNA"/>
</dbReference>
<dbReference type="STRING" id="3469.A0A4Y7JR30"/>
<dbReference type="Gramene" id="RZC63177">
    <property type="protein sequence ID" value="RZC63177"/>
    <property type="gene ID" value="C5167_024950"/>
</dbReference>
<dbReference type="AlphaFoldDB" id="A0A4Y7JR30"/>
<dbReference type="PANTHER" id="PTHR40891:SF1">
    <property type="entry name" value="DUF295 DOMAIN-CONTAINING PROTEIN"/>
    <property type="match status" value="1"/>
</dbReference>
<dbReference type="InterPro" id="IPR005174">
    <property type="entry name" value="KIB1-4_b-propeller"/>
</dbReference>
<proteinExistence type="predicted"/>
<accession>A0A4Y7JR30</accession>
<evidence type="ECO:0000313" key="2">
    <source>
        <dbReference type="EMBL" id="RZC63177.1"/>
    </source>
</evidence>
<feature type="domain" description="KIB1-4 beta-propeller" evidence="1">
    <location>
        <begin position="15"/>
        <end position="72"/>
    </location>
</feature>
<dbReference type="Pfam" id="PF03478">
    <property type="entry name" value="Beta-prop_KIB1-4"/>
    <property type="match status" value="1"/>
</dbReference>
<protein>
    <recommendedName>
        <fullName evidence="1">KIB1-4 beta-propeller domain-containing protein</fullName>
    </recommendedName>
</protein>
<evidence type="ECO:0000259" key="1">
    <source>
        <dbReference type="Pfam" id="PF03478"/>
    </source>
</evidence>
<keyword evidence="3" id="KW-1185">Reference proteome</keyword>
<organism evidence="2 3">
    <name type="scientific">Papaver somniferum</name>
    <name type="common">Opium poppy</name>
    <dbReference type="NCBI Taxonomy" id="3469"/>
    <lineage>
        <taxon>Eukaryota</taxon>
        <taxon>Viridiplantae</taxon>
        <taxon>Streptophyta</taxon>
        <taxon>Embryophyta</taxon>
        <taxon>Tracheophyta</taxon>
        <taxon>Spermatophyta</taxon>
        <taxon>Magnoliopsida</taxon>
        <taxon>Ranunculales</taxon>
        <taxon>Papaveraceae</taxon>
        <taxon>Papaveroideae</taxon>
        <taxon>Papaver</taxon>
    </lineage>
</organism>
<evidence type="ECO:0000313" key="3">
    <source>
        <dbReference type="Proteomes" id="UP000316621"/>
    </source>
</evidence>